<name>U5E3I8_NOCAS</name>
<evidence type="ECO:0000313" key="1">
    <source>
        <dbReference type="EMBL" id="GAD82607.1"/>
    </source>
</evidence>
<accession>U5E3I8</accession>
<comment type="caution">
    <text evidence="1">The sequence shown here is derived from an EMBL/GenBank/DDBJ whole genome shotgun (WGS) entry which is preliminary data.</text>
</comment>
<proteinExistence type="predicted"/>
<dbReference type="AlphaFoldDB" id="U5E3I8"/>
<sequence>MPTIQPGDPFEWCGLFASTWHAALPGAAPAMVGESPGAIKAAATKAAAGTDIHAHQVVRESV</sequence>
<protein>
    <submittedName>
        <fullName evidence="1">Uncharacterized protein</fullName>
    </submittedName>
</protein>
<keyword evidence="2" id="KW-1185">Reference proteome</keyword>
<dbReference type="Proteomes" id="UP000017048">
    <property type="component" value="Unassembled WGS sequence"/>
</dbReference>
<evidence type="ECO:0000313" key="2">
    <source>
        <dbReference type="Proteomes" id="UP000017048"/>
    </source>
</evidence>
<organism evidence="1 2">
    <name type="scientific">Nocardia asteroides NBRC 15531</name>
    <dbReference type="NCBI Taxonomy" id="1110697"/>
    <lineage>
        <taxon>Bacteria</taxon>
        <taxon>Bacillati</taxon>
        <taxon>Actinomycetota</taxon>
        <taxon>Actinomycetes</taxon>
        <taxon>Mycobacteriales</taxon>
        <taxon>Nocardiaceae</taxon>
        <taxon>Nocardia</taxon>
    </lineage>
</organism>
<dbReference type="EMBL" id="BAFO02000011">
    <property type="protein sequence ID" value="GAD82607.1"/>
    <property type="molecule type" value="Genomic_DNA"/>
</dbReference>
<reference evidence="1 2" key="1">
    <citation type="journal article" date="2014" name="BMC Genomics">
        <title>Genome based analysis of type-I polyketide synthase and nonribosomal peptide synthetase gene clusters in seven strains of five representative Nocardia species.</title>
        <authorList>
            <person name="Komaki H."/>
            <person name="Ichikawa N."/>
            <person name="Hosoyama A."/>
            <person name="Takahashi-Nakaguchi A."/>
            <person name="Matsuzawa T."/>
            <person name="Suzuki K."/>
            <person name="Fujita N."/>
            <person name="Gonoi T."/>
        </authorList>
    </citation>
    <scope>NUCLEOTIDE SEQUENCE [LARGE SCALE GENOMIC DNA]</scope>
    <source>
        <strain evidence="1 2">NBRC 15531</strain>
    </source>
</reference>
<gene>
    <name evidence="1" type="ORF">NCAST_11_01050</name>
</gene>